<evidence type="ECO:0000259" key="1">
    <source>
        <dbReference type="Pfam" id="PF03159"/>
    </source>
</evidence>
<organism evidence="4">
    <name type="scientific">Gongylonema pulchrum</name>
    <dbReference type="NCBI Taxonomy" id="637853"/>
    <lineage>
        <taxon>Eukaryota</taxon>
        <taxon>Metazoa</taxon>
        <taxon>Ecdysozoa</taxon>
        <taxon>Nematoda</taxon>
        <taxon>Chromadorea</taxon>
        <taxon>Rhabditida</taxon>
        <taxon>Spirurina</taxon>
        <taxon>Spiruromorpha</taxon>
        <taxon>Spiruroidea</taxon>
        <taxon>Gongylonematidae</taxon>
        <taxon>Gongylonema</taxon>
    </lineage>
</organism>
<name>A0A183D7X8_9BILA</name>
<dbReference type="PANTHER" id="PTHR12341">
    <property type="entry name" value="5'-&gt;3' EXORIBONUCLEASE"/>
    <property type="match status" value="1"/>
</dbReference>
<dbReference type="InterPro" id="IPR004859">
    <property type="entry name" value="Xrn1_N"/>
</dbReference>
<evidence type="ECO:0000313" key="4">
    <source>
        <dbReference type="WBParaSite" id="GPUH_0000482601-mRNA-1"/>
    </source>
</evidence>
<evidence type="ECO:0000313" key="3">
    <source>
        <dbReference type="Proteomes" id="UP000271098"/>
    </source>
</evidence>
<proteinExistence type="predicted"/>
<dbReference type="AlphaFoldDB" id="A0A183D7X8"/>
<dbReference type="GO" id="GO:0005634">
    <property type="term" value="C:nucleus"/>
    <property type="evidence" value="ECO:0007669"/>
    <property type="project" value="TreeGrafter"/>
</dbReference>
<dbReference type="WBParaSite" id="GPUH_0000482601-mRNA-1">
    <property type="protein sequence ID" value="GPUH_0000482601-mRNA-1"/>
    <property type="gene ID" value="GPUH_0000482601"/>
</dbReference>
<sequence>MGVPAFFRWLSRKYPSVIVDAVEEKSRDVDGEFDNLYLDMNGIIHPCTHPEDRPAPKTEDEMFVSVPLERCFIFCEKCQH</sequence>
<dbReference type="EMBL" id="UYRT01009489">
    <property type="protein sequence ID" value="VDK47533.1"/>
    <property type="molecule type" value="Genomic_DNA"/>
</dbReference>
<dbReference type="Proteomes" id="UP000271098">
    <property type="component" value="Unassembled WGS sequence"/>
</dbReference>
<evidence type="ECO:0000313" key="2">
    <source>
        <dbReference type="EMBL" id="VDK47533.1"/>
    </source>
</evidence>
<dbReference type="GO" id="GO:0003723">
    <property type="term" value="F:RNA binding"/>
    <property type="evidence" value="ECO:0007669"/>
    <property type="project" value="TreeGrafter"/>
</dbReference>
<keyword evidence="3" id="KW-1185">Reference proteome</keyword>
<dbReference type="GO" id="GO:0004534">
    <property type="term" value="F:5'-3' RNA exonuclease activity"/>
    <property type="evidence" value="ECO:0007669"/>
    <property type="project" value="TreeGrafter"/>
</dbReference>
<dbReference type="PANTHER" id="PTHR12341:SF41">
    <property type="entry name" value="5'-3' EXORIBONUCLEASE 2"/>
    <property type="match status" value="1"/>
</dbReference>
<protein>
    <submittedName>
        <fullName evidence="4">XRN_N domain-containing protein</fullName>
    </submittedName>
</protein>
<accession>A0A183D7X8</accession>
<reference evidence="2 3" key="2">
    <citation type="submission" date="2018-11" db="EMBL/GenBank/DDBJ databases">
        <authorList>
            <consortium name="Pathogen Informatics"/>
        </authorList>
    </citation>
    <scope>NUCLEOTIDE SEQUENCE [LARGE SCALE GENOMIC DNA]</scope>
</reference>
<dbReference type="InterPro" id="IPR027073">
    <property type="entry name" value="5_3_exoribonuclease"/>
</dbReference>
<dbReference type="OrthoDB" id="372487at2759"/>
<feature type="domain" description="Xrn1 N-terminal" evidence="1">
    <location>
        <begin position="1"/>
        <end position="66"/>
    </location>
</feature>
<reference evidence="4" key="1">
    <citation type="submission" date="2016-06" db="UniProtKB">
        <authorList>
            <consortium name="WormBaseParasite"/>
        </authorList>
    </citation>
    <scope>IDENTIFICATION</scope>
</reference>
<dbReference type="Pfam" id="PF03159">
    <property type="entry name" value="XRN_N"/>
    <property type="match status" value="1"/>
</dbReference>
<gene>
    <name evidence="2" type="ORF">GPUH_LOCUS4819</name>
</gene>
<dbReference type="GO" id="GO:0000956">
    <property type="term" value="P:nuclear-transcribed mRNA catabolic process"/>
    <property type="evidence" value="ECO:0007669"/>
    <property type="project" value="TreeGrafter"/>
</dbReference>
<dbReference type="Gene3D" id="3.40.50.12390">
    <property type="match status" value="1"/>
</dbReference>